<dbReference type="AlphaFoldDB" id="A0A0M4EKW5"/>
<feature type="signal peptide" evidence="2">
    <location>
        <begin position="1"/>
        <end position="19"/>
    </location>
</feature>
<dbReference type="PANTHER" id="PTHR10380:SF196">
    <property type="entry name" value="CUTICULAR PROTEIN 72EA"/>
    <property type="match status" value="1"/>
</dbReference>
<reference evidence="3 4" key="1">
    <citation type="submission" date="2015-08" db="EMBL/GenBank/DDBJ databases">
        <title>Ancestral chromatin configuration constrains chromatin evolution on differentiating sex chromosomes in Drosophila.</title>
        <authorList>
            <person name="Zhou Q."/>
            <person name="Bachtrog D."/>
        </authorList>
    </citation>
    <scope>NUCLEOTIDE SEQUENCE [LARGE SCALE GENOMIC DNA]</scope>
    <source>
        <tissue evidence="3">Whole larvae</tissue>
    </source>
</reference>
<dbReference type="STRING" id="30019.A0A0M4EKW5"/>
<proteinExistence type="predicted"/>
<organism evidence="3 4">
    <name type="scientific">Drosophila busckii</name>
    <name type="common">Fruit fly</name>
    <dbReference type="NCBI Taxonomy" id="30019"/>
    <lineage>
        <taxon>Eukaryota</taxon>
        <taxon>Metazoa</taxon>
        <taxon>Ecdysozoa</taxon>
        <taxon>Arthropoda</taxon>
        <taxon>Hexapoda</taxon>
        <taxon>Insecta</taxon>
        <taxon>Pterygota</taxon>
        <taxon>Neoptera</taxon>
        <taxon>Endopterygota</taxon>
        <taxon>Diptera</taxon>
        <taxon>Brachycera</taxon>
        <taxon>Muscomorpha</taxon>
        <taxon>Ephydroidea</taxon>
        <taxon>Drosophilidae</taxon>
        <taxon>Drosophila</taxon>
    </lineage>
</organism>
<protein>
    <submittedName>
        <fullName evidence="3">Cpr72Ea</fullName>
    </submittedName>
</protein>
<accession>A0A0M4EKW5</accession>
<dbReference type="GO" id="GO:0062129">
    <property type="term" value="C:chitin-based extracellular matrix"/>
    <property type="evidence" value="ECO:0007669"/>
    <property type="project" value="TreeGrafter"/>
</dbReference>
<dbReference type="PROSITE" id="PS51155">
    <property type="entry name" value="CHIT_BIND_RR_2"/>
    <property type="match status" value="1"/>
</dbReference>
<keyword evidence="4" id="KW-1185">Reference proteome</keyword>
<evidence type="ECO:0000256" key="1">
    <source>
        <dbReference type="PROSITE-ProRule" id="PRU00497"/>
    </source>
</evidence>
<evidence type="ECO:0000256" key="2">
    <source>
        <dbReference type="SAM" id="SignalP"/>
    </source>
</evidence>
<dbReference type="EMBL" id="CP012525">
    <property type="protein sequence ID" value="ALC43972.1"/>
    <property type="molecule type" value="Genomic_DNA"/>
</dbReference>
<name>A0A0M4EKW5_DROBS</name>
<dbReference type="PANTHER" id="PTHR10380">
    <property type="entry name" value="CUTICLE PROTEIN"/>
    <property type="match status" value="1"/>
</dbReference>
<evidence type="ECO:0000313" key="3">
    <source>
        <dbReference type="EMBL" id="ALC43972.1"/>
    </source>
</evidence>
<dbReference type="OMA" id="HHSGHVE"/>
<keyword evidence="2" id="KW-0732">Signal</keyword>
<evidence type="ECO:0000313" key="4">
    <source>
        <dbReference type="Proteomes" id="UP000494163"/>
    </source>
</evidence>
<keyword evidence="1" id="KW-0193">Cuticle</keyword>
<dbReference type="Proteomes" id="UP000494163">
    <property type="component" value="Chromosome 3L"/>
</dbReference>
<dbReference type="InterPro" id="IPR000618">
    <property type="entry name" value="Insect_cuticle"/>
</dbReference>
<dbReference type="Pfam" id="PF00379">
    <property type="entry name" value="Chitin_bind_4"/>
    <property type="match status" value="1"/>
</dbReference>
<dbReference type="OrthoDB" id="6515429at2759"/>
<dbReference type="InterPro" id="IPR050468">
    <property type="entry name" value="Cuticle_Struct_Prot"/>
</dbReference>
<feature type="chain" id="PRO_5005793400" evidence="2">
    <location>
        <begin position="20"/>
        <end position="215"/>
    </location>
</feature>
<dbReference type="GO" id="GO:0008010">
    <property type="term" value="F:structural constituent of chitin-based larval cuticle"/>
    <property type="evidence" value="ECO:0007669"/>
    <property type="project" value="TreeGrafter"/>
</dbReference>
<sequence length="215" mass="23095">MQLQVLALVALSLASLAQGIAIYPYAYTAVGSTLLTPTQQQYYSQDALGQYAYGYAEPHSSKHEMRSLDGTTRGAYSYRDAAGQLQRVEYTADDAGFHVAATNLPRAVQSNSEPAESAEVAAARQTHLAAHEQARLRTADPAPAPAPAPIADTPEVAAAKSVHLQRVASEKLRNELLGSAAVAVPVSIARSQVIVPSVYGYKIPQYYNSGFYYYN</sequence>
<gene>
    <name evidence="3" type="ORF">Dbus_chr3Lg1138</name>
</gene>